<accession>A0ABY7H8U8</accession>
<dbReference type="RefSeq" id="WP_269038043.1">
    <property type="nucleotide sequence ID" value="NZ_CP114040.1"/>
</dbReference>
<keyword evidence="1" id="KW-1133">Transmembrane helix</keyword>
<evidence type="ECO:0000313" key="3">
    <source>
        <dbReference type="Proteomes" id="UP001164459"/>
    </source>
</evidence>
<keyword evidence="3" id="KW-1185">Reference proteome</keyword>
<organism evidence="2 3">
    <name type="scientific">Nannocystis punicea</name>
    <dbReference type="NCBI Taxonomy" id="2995304"/>
    <lineage>
        <taxon>Bacteria</taxon>
        <taxon>Pseudomonadati</taxon>
        <taxon>Myxococcota</taxon>
        <taxon>Polyangia</taxon>
        <taxon>Nannocystales</taxon>
        <taxon>Nannocystaceae</taxon>
        <taxon>Nannocystis</taxon>
    </lineage>
</organism>
<name>A0ABY7H8U8_9BACT</name>
<sequence length="184" mass="20074">MPQIAFYVASVSVGVGASGVMLAWDRNNRGPAGADDPNAFGDIGLFTWIGITTGEHLVKVKTKAPIQIPAENCPNMPDGFPDHDYVTRFEIKPGGTAFSAIADLSLEIFEDSTRVYGVAPVGQTLKWEVADGSFGSTAVSFQDRLTLQAWEDPLEGWAQLFNSDLSAREIWQELMTPNQPLIWI</sequence>
<protein>
    <submittedName>
        <fullName evidence="2">Uncharacterized protein</fullName>
    </submittedName>
</protein>
<dbReference type="EMBL" id="CP114040">
    <property type="protein sequence ID" value="WAS95697.1"/>
    <property type="molecule type" value="Genomic_DNA"/>
</dbReference>
<keyword evidence="1" id="KW-0812">Transmembrane</keyword>
<proteinExistence type="predicted"/>
<dbReference type="Proteomes" id="UP001164459">
    <property type="component" value="Chromosome"/>
</dbReference>
<evidence type="ECO:0000313" key="2">
    <source>
        <dbReference type="EMBL" id="WAS95697.1"/>
    </source>
</evidence>
<gene>
    <name evidence="2" type="ORF">O0S08_06000</name>
</gene>
<evidence type="ECO:0000256" key="1">
    <source>
        <dbReference type="SAM" id="Phobius"/>
    </source>
</evidence>
<reference evidence="2" key="1">
    <citation type="submission" date="2022-11" db="EMBL/GenBank/DDBJ databases">
        <title>Minimal conservation of predation-associated metabolite biosynthetic gene clusters underscores biosynthetic potential of Myxococcota including descriptions for ten novel species: Archangium lansinium sp. nov., Myxococcus landrumus sp. nov., Nannocystis bai.</title>
        <authorList>
            <person name="Ahearne A."/>
            <person name="Stevens C."/>
            <person name="Dowd S."/>
        </authorList>
    </citation>
    <scope>NUCLEOTIDE SEQUENCE</scope>
    <source>
        <strain evidence="2">Fl3</strain>
    </source>
</reference>
<keyword evidence="1" id="KW-0472">Membrane</keyword>
<feature type="transmembrane region" description="Helical" evidence="1">
    <location>
        <begin position="6"/>
        <end position="24"/>
    </location>
</feature>